<feature type="region of interest" description="Disordered" evidence="1">
    <location>
        <begin position="385"/>
        <end position="404"/>
    </location>
</feature>
<dbReference type="AlphaFoldDB" id="A0A2S9MX26"/>
<name>A0A2S9MX26_9BURK</name>
<dbReference type="EMBL" id="PVGH01000034">
    <property type="protein sequence ID" value="PRF63895.1"/>
    <property type="molecule type" value="Genomic_DNA"/>
</dbReference>
<reference evidence="2 3" key="1">
    <citation type="submission" date="2018-03" db="EMBL/GenBank/DDBJ databases">
        <authorList>
            <person name="Keele B.F."/>
        </authorList>
    </citation>
    <scope>NUCLEOTIDE SEQUENCE [LARGE SCALE GENOMIC DNA]</scope>
    <source>
        <strain evidence="2 3">AU19729</strain>
    </source>
</reference>
<sequence>MSRVMTLLEQLGEALQANQAELRHQLSQHHAWLERELDVQRQAIAALADDLERMRAAGRPKRLFISTGYFATAMAACITTQQDPDYDNYLLITLDRQDARSNTQWAYSVYDGWAGVVTVPHTDYYERTDDSPELPFALYEFDVVFSPFPRMQTFVEQHFRAADYRHYEEGLASYLELLNADPANVKTRFYALSPTIVRDAPGIPVPIDAETFKTICVRNATSYRIPLLKSSRNVILIAAGLPRDVQADPIETLAPYNSLVRALVDKHFDVWIKPHPRVAVETVFAQSELARLGAKLLETDAPLIECVLARNQDKIAAIASAYSSTLMHALNVFDIPAFTVDLPPSDANRYMWKHLQDAALPNAKLLLDAQPETFRALARSHHNANLSWSPPPRNDDIPLDTTAQ</sequence>
<evidence type="ECO:0000313" key="3">
    <source>
        <dbReference type="Proteomes" id="UP000238982"/>
    </source>
</evidence>
<protein>
    <submittedName>
        <fullName evidence="2">Uncharacterized protein</fullName>
    </submittedName>
</protein>
<proteinExistence type="predicted"/>
<organism evidence="2 3">
    <name type="scientific">Burkholderia multivorans</name>
    <dbReference type="NCBI Taxonomy" id="87883"/>
    <lineage>
        <taxon>Bacteria</taxon>
        <taxon>Pseudomonadati</taxon>
        <taxon>Pseudomonadota</taxon>
        <taxon>Betaproteobacteria</taxon>
        <taxon>Burkholderiales</taxon>
        <taxon>Burkholderiaceae</taxon>
        <taxon>Burkholderia</taxon>
        <taxon>Burkholderia cepacia complex</taxon>
    </lineage>
</organism>
<evidence type="ECO:0000313" key="2">
    <source>
        <dbReference type="EMBL" id="PRF63895.1"/>
    </source>
</evidence>
<dbReference type="InterPro" id="IPR010866">
    <property type="entry name" value="A-2_8-polyST"/>
</dbReference>
<accession>A0A2S9MX26</accession>
<comment type="caution">
    <text evidence="2">The sequence shown here is derived from an EMBL/GenBank/DDBJ whole genome shotgun (WGS) entry which is preliminary data.</text>
</comment>
<dbReference type="Pfam" id="PF07388">
    <property type="entry name" value="A-2_8-polyST"/>
    <property type="match status" value="1"/>
</dbReference>
<gene>
    <name evidence="2" type="ORF">C6Q15_07440</name>
</gene>
<evidence type="ECO:0000256" key="1">
    <source>
        <dbReference type="SAM" id="MobiDB-lite"/>
    </source>
</evidence>
<dbReference type="Proteomes" id="UP000238982">
    <property type="component" value="Unassembled WGS sequence"/>
</dbReference>